<dbReference type="KEGG" id="fng:JM64_02820"/>
<gene>
    <name evidence="3" type="ORF">JM64_02820</name>
</gene>
<dbReference type="SUPFAM" id="SSF117782">
    <property type="entry name" value="YbjQ-like"/>
    <property type="match status" value="1"/>
</dbReference>
<comment type="similarity">
    <text evidence="1 2">Belongs to the UPF0145 family.</text>
</comment>
<dbReference type="EMBL" id="CP011393">
    <property type="protein sequence ID" value="ANE41044.1"/>
    <property type="molecule type" value="Genomic_DNA"/>
</dbReference>
<dbReference type="Proteomes" id="UP000077096">
    <property type="component" value="Chromosome"/>
</dbReference>
<dbReference type="Pfam" id="PF01906">
    <property type="entry name" value="YbjQ_1"/>
    <property type="match status" value="1"/>
</dbReference>
<sequence length="107" mass="11358">MIVVTTDFVPGYEIVETLGIVTGSIVNSKHLGKDIAAAFKTLAGGEIKSYTELLVESRNIALKRMISEAERLGADAVVGVRFGSSSVMQGAAELLAYGTAVRLKKKE</sequence>
<organism evidence="3 4">
    <name type="scientific">Fervidobacterium pennivorans</name>
    <dbReference type="NCBI Taxonomy" id="93466"/>
    <lineage>
        <taxon>Bacteria</taxon>
        <taxon>Thermotogati</taxon>
        <taxon>Thermotogota</taxon>
        <taxon>Thermotogae</taxon>
        <taxon>Thermotogales</taxon>
        <taxon>Fervidobacteriaceae</taxon>
        <taxon>Fervidobacterium</taxon>
    </lineage>
</organism>
<dbReference type="PANTHER" id="PTHR34068">
    <property type="entry name" value="UPF0145 PROTEIN YBJQ"/>
    <property type="match status" value="1"/>
</dbReference>
<dbReference type="AlphaFoldDB" id="A0A172T250"/>
<proteinExistence type="inferred from homology"/>
<dbReference type="OrthoDB" id="9796448at2"/>
<dbReference type="InterPro" id="IPR002765">
    <property type="entry name" value="UPF0145_YbjQ-like"/>
</dbReference>
<dbReference type="InterPro" id="IPR035439">
    <property type="entry name" value="UPF0145_dom_sf"/>
</dbReference>
<reference evidence="3 4" key="1">
    <citation type="submission" date="2014-08" db="EMBL/GenBank/DDBJ databases">
        <title>Fervidobacterium pennivorans DYC genome.</title>
        <authorList>
            <person name="Wushke S."/>
        </authorList>
    </citation>
    <scope>NUCLEOTIDE SEQUENCE [LARGE SCALE GENOMIC DNA]</scope>
    <source>
        <strain evidence="3 4">DYC</strain>
    </source>
</reference>
<dbReference type="PATRIC" id="fig|93466.3.peg.615"/>
<dbReference type="PANTHER" id="PTHR34068:SF2">
    <property type="entry name" value="UPF0145 PROTEIN SCO3412"/>
    <property type="match status" value="1"/>
</dbReference>
<dbReference type="HAMAP" id="MF_00338">
    <property type="entry name" value="UPF0145"/>
    <property type="match status" value="1"/>
</dbReference>
<evidence type="ECO:0000256" key="1">
    <source>
        <dbReference type="ARBA" id="ARBA00010751"/>
    </source>
</evidence>
<accession>A0A172T250</accession>
<evidence type="ECO:0000313" key="3">
    <source>
        <dbReference type="EMBL" id="ANE41044.1"/>
    </source>
</evidence>
<dbReference type="Gene3D" id="3.30.110.70">
    <property type="entry name" value="Hypothetical protein apc22750. Chain B"/>
    <property type="match status" value="1"/>
</dbReference>
<evidence type="ECO:0000313" key="4">
    <source>
        <dbReference type="Proteomes" id="UP000077096"/>
    </source>
</evidence>
<evidence type="ECO:0000256" key="2">
    <source>
        <dbReference type="HAMAP-Rule" id="MF_00338"/>
    </source>
</evidence>
<name>A0A172T250_FERPE</name>
<protein>
    <recommendedName>
        <fullName evidence="2">UPF0145 protein JM64_02820</fullName>
    </recommendedName>
</protein>